<reference evidence="2" key="1">
    <citation type="submission" date="2016-10" db="EMBL/GenBank/DDBJ databases">
        <authorList>
            <person name="Varghese N."/>
            <person name="Submissions S."/>
        </authorList>
    </citation>
    <scope>NUCLEOTIDE SEQUENCE [LARGE SCALE GENOMIC DNA]</scope>
    <source>
        <strain evidence="2">DSM 45419</strain>
    </source>
</reference>
<dbReference type="STRING" id="1137991.SAMN05660642_03181"/>
<keyword evidence="2" id="KW-1185">Reference proteome</keyword>
<name>A0A1G9VLX8_9ACTN</name>
<dbReference type="RefSeq" id="WP_091220194.1">
    <property type="nucleotide sequence ID" value="NZ_FNHE01000008.1"/>
</dbReference>
<sequence>MLVLGKAGTAGTEKRVLPVLRGGVVVATLRASNWKEAATAVVGNREWVLAKARRELTGRWAADPEGTARLRARQTSFWRGTWEADLEGTPVQAEVVSRWKGGHRYRSGGRVIAETGTTGGWSPRPTLTADESMPLDHQVYLLWLALVMSRRDEAATMAAVAGGAAAAGGS</sequence>
<organism evidence="1 2">
    <name type="scientific">Geodermatophilus siccatus</name>
    <dbReference type="NCBI Taxonomy" id="1137991"/>
    <lineage>
        <taxon>Bacteria</taxon>
        <taxon>Bacillati</taxon>
        <taxon>Actinomycetota</taxon>
        <taxon>Actinomycetes</taxon>
        <taxon>Geodermatophilales</taxon>
        <taxon>Geodermatophilaceae</taxon>
        <taxon>Geodermatophilus</taxon>
    </lineage>
</organism>
<evidence type="ECO:0000313" key="1">
    <source>
        <dbReference type="EMBL" id="SDM73110.1"/>
    </source>
</evidence>
<dbReference type="EMBL" id="FNHE01000008">
    <property type="protein sequence ID" value="SDM73110.1"/>
    <property type="molecule type" value="Genomic_DNA"/>
</dbReference>
<gene>
    <name evidence="1" type="ORF">SAMN05660642_03181</name>
</gene>
<evidence type="ECO:0000313" key="2">
    <source>
        <dbReference type="Proteomes" id="UP000198680"/>
    </source>
</evidence>
<protein>
    <submittedName>
        <fullName evidence="1">Uncharacterized protein</fullName>
    </submittedName>
</protein>
<dbReference type="OrthoDB" id="5187577at2"/>
<dbReference type="Proteomes" id="UP000198680">
    <property type="component" value="Unassembled WGS sequence"/>
</dbReference>
<proteinExistence type="predicted"/>
<dbReference type="AlphaFoldDB" id="A0A1G9VLX8"/>
<accession>A0A1G9VLX8</accession>